<dbReference type="RefSeq" id="WP_021622257.1">
    <property type="nucleotide sequence ID" value="NZ_CABKST010000166.1"/>
</dbReference>
<dbReference type="InterPro" id="IPR026838">
    <property type="entry name" value="YheC/D"/>
</dbReference>
<keyword evidence="1" id="KW-0547">Nucleotide-binding</keyword>
<accession>A0A848CZS1</accession>
<evidence type="ECO:0000259" key="2">
    <source>
        <dbReference type="PROSITE" id="PS50975"/>
    </source>
</evidence>
<comment type="caution">
    <text evidence="3">The sequence shown here is derived from an EMBL/GenBank/DDBJ whole genome shotgun (WGS) entry which is preliminary data.</text>
</comment>
<reference evidence="3 4" key="1">
    <citation type="submission" date="2020-04" db="EMBL/GenBank/DDBJ databases">
        <authorList>
            <person name="Hitch T.C.A."/>
            <person name="Wylensek D."/>
            <person name="Clavel T."/>
        </authorList>
    </citation>
    <scope>NUCLEOTIDE SEQUENCE [LARGE SCALE GENOMIC DNA]</scope>
    <source>
        <strain evidence="3 4">WB01_D5_05</strain>
    </source>
</reference>
<evidence type="ECO:0000313" key="3">
    <source>
        <dbReference type="EMBL" id="NME99062.1"/>
    </source>
</evidence>
<dbReference type="Proteomes" id="UP000561326">
    <property type="component" value="Unassembled WGS sequence"/>
</dbReference>
<dbReference type="OrthoDB" id="7869153at2"/>
<dbReference type="InterPro" id="IPR011761">
    <property type="entry name" value="ATP-grasp"/>
</dbReference>
<dbReference type="GO" id="GO:0005524">
    <property type="term" value="F:ATP binding"/>
    <property type="evidence" value="ECO:0007669"/>
    <property type="project" value="UniProtKB-UniRule"/>
</dbReference>
<sequence length="435" mass="50077">MSRLATGWVSIHPLRRTWRLHISAKNSPRALLIRKRLRIQFGSWRKDLLITHKRPSPHTIKAKIRIRSQKNRYTIGPLIGILTVAGGGRFRGVQSNFIDIIETGRKKGAFVYVVPIENIDWKSKTVQGYLFYSKEKKWIKERLPLPHVLYNRIPNRMFEEQAHVKAALEQLSTMRNLTLYNPQFFNKQQLYAALQRDPDITPYLPQTVTFTSKAQLYHMLSSYSFVYIKPVNGMAGKGIYRVQKITNGDYLVQYQEQDDTVSKRFSSKGEVWTYLAPLIKQNYVIQQGIDLATFDNKLFDVRLLAQKNGRGEWEVTGAGIRLAGAGKITTHVPRGGSIQPPEDILMAAFPHIAPRHLLTSVRRMALRIARSLEKEWQTLGEVSMDIGIDKNMNIWFIEANAKPGKFDEPHIRKLSLQRIVEYAQHKAKFIEVGES</sequence>
<evidence type="ECO:0000256" key="1">
    <source>
        <dbReference type="PROSITE-ProRule" id="PRU00409"/>
    </source>
</evidence>
<protein>
    <submittedName>
        <fullName evidence="3">YheC/YheD family protein</fullName>
    </submittedName>
</protein>
<dbReference type="AlphaFoldDB" id="A0A848CZS1"/>
<dbReference type="SUPFAM" id="SSF56059">
    <property type="entry name" value="Glutathione synthetase ATP-binding domain-like"/>
    <property type="match status" value="1"/>
</dbReference>
<dbReference type="PROSITE" id="PS50975">
    <property type="entry name" value="ATP_GRASP"/>
    <property type="match status" value="1"/>
</dbReference>
<evidence type="ECO:0000313" key="4">
    <source>
        <dbReference type="Proteomes" id="UP000561326"/>
    </source>
</evidence>
<dbReference type="EMBL" id="JABAGO010000022">
    <property type="protein sequence ID" value="NME99062.1"/>
    <property type="molecule type" value="Genomic_DNA"/>
</dbReference>
<dbReference type="Pfam" id="PF14398">
    <property type="entry name" value="ATPgrasp_YheCD"/>
    <property type="match status" value="1"/>
</dbReference>
<organism evidence="3 4">
    <name type="scientific">Aneurinibacillus aneurinilyticus</name>
    <name type="common">Bacillus aneurinolyticus</name>
    <dbReference type="NCBI Taxonomy" id="1391"/>
    <lineage>
        <taxon>Bacteria</taxon>
        <taxon>Bacillati</taxon>
        <taxon>Bacillota</taxon>
        <taxon>Bacilli</taxon>
        <taxon>Bacillales</taxon>
        <taxon>Paenibacillaceae</taxon>
        <taxon>Aneurinibacillus group</taxon>
        <taxon>Aneurinibacillus</taxon>
    </lineage>
</organism>
<dbReference type="Gene3D" id="3.30.470.20">
    <property type="entry name" value="ATP-grasp fold, B domain"/>
    <property type="match status" value="1"/>
</dbReference>
<proteinExistence type="predicted"/>
<keyword evidence="1" id="KW-0067">ATP-binding</keyword>
<name>A0A848CZS1_ANEAE</name>
<gene>
    <name evidence="3" type="ORF">HF838_12410</name>
</gene>
<dbReference type="GO" id="GO:0046872">
    <property type="term" value="F:metal ion binding"/>
    <property type="evidence" value="ECO:0007669"/>
    <property type="project" value="InterPro"/>
</dbReference>
<dbReference type="GeneID" id="92839758"/>
<feature type="domain" description="ATP-grasp" evidence="2">
    <location>
        <begin position="194"/>
        <end position="431"/>
    </location>
</feature>